<evidence type="ECO:0000313" key="3">
    <source>
        <dbReference type="EMBL" id="EGT44775.1"/>
    </source>
</evidence>
<dbReference type="AlphaFoldDB" id="G0P4L6"/>
<sequence>MDNTQVRNIMKNLDGIIQAALDPGQLKKQDHVENQETFLSKVETTTVESEFEAWKKRLETPNDSSLEDKALNLIRELQESNDEQKEKISNLQTILSELQSQSSLKVSPQQSQSSVMDAEDQETPILTPPTPEAPSKIRILSDPSESPLGPSTQDDKNSDRISKFLSPTGTLTQAKDELGSSSNASEPVAWEAPILKSLAHYNQDSDTEEAQDTLQAKVEALEETLYSKTRHITNLEHYHEKALRLMTEQLDNVYSRLNPTSSDSTDLRDAQINAQMEALVENNKELNKILQQNVADAESIQKVQGEYIKKLEKEVKELQENQREVLRLEKELREREGPDLEMEDQLRNYKRCVAKSVPECMMKENEELNKQLKNLKVEMTAVREKLKDALDGKVFFSEDLLDLDSLPLRGDSAAARKSKKSSEKAGDKDL</sequence>
<feature type="compositionally biased region" description="Polar residues" evidence="2">
    <location>
        <begin position="100"/>
        <end position="115"/>
    </location>
</feature>
<protein>
    <submittedName>
        <fullName evidence="3">Uncharacterized protein</fullName>
    </submittedName>
</protein>
<proteinExistence type="predicted"/>
<dbReference type="Proteomes" id="UP000008068">
    <property type="component" value="Unassembled WGS sequence"/>
</dbReference>
<accession>G0P4L6</accession>
<name>G0P4L6_CAEBE</name>
<evidence type="ECO:0000256" key="1">
    <source>
        <dbReference type="SAM" id="Coils"/>
    </source>
</evidence>
<dbReference type="EMBL" id="GL380065">
    <property type="protein sequence ID" value="EGT44775.1"/>
    <property type="molecule type" value="Genomic_DNA"/>
</dbReference>
<feature type="compositionally biased region" description="Basic and acidic residues" evidence="2">
    <location>
        <begin position="420"/>
        <end position="430"/>
    </location>
</feature>
<feature type="coiled-coil region" evidence="1">
    <location>
        <begin position="273"/>
        <end position="336"/>
    </location>
</feature>
<dbReference type="InParanoid" id="G0P4L6"/>
<dbReference type="HOGENOM" id="CLU_652533_0_0_1"/>
<reference evidence="4" key="1">
    <citation type="submission" date="2011-07" db="EMBL/GenBank/DDBJ databases">
        <authorList>
            <consortium name="Caenorhabditis brenneri Sequencing and Analysis Consortium"/>
            <person name="Wilson R.K."/>
        </authorList>
    </citation>
    <scope>NUCLEOTIDE SEQUENCE [LARGE SCALE GENOMIC DNA]</scope>
    <source>
        <strain evidence="4">PB2801</strain>
    </source>
</reference>
<feature type="compositionally biased region" description="Basic and acidic residues" evidence="2">
    <location>
        <begin position="153"/>
        <end position="162"/>
    </location>
</feature>
<keyword evidence="4" id="KW-1185">Reference proteome</keyword>
<gene>
    <name evidence="3" type="ORF">CAEBREN_17258</name>
</gene>
<feature type="coiled-coil region" evidence="1">
    <location>
        <begin position="365"/>
        <end position="392"/>
    </location>
</feature>
<evidence type="ECO:0000256" key="2">
    <source>
        <dbReference type="SAM" id="MobiDB-lite"/>
    </source>
</evidence>
<feature type="region of interest" description="Disordered" evidence="2">
    <location>
        <begin position="407"/>
        <end position="430"/>
    </location>
</feature>
<keyword evidence="1" id="KW-0175">Coiled coil</keyword>
<organism evidence="4">
    <name type="scientific">Caenorhabditis brenneri</name>
    <name type="common">Nematode worm</name>
    <dbReference type="NCBI Taxonomy" id="135651"/>
    <lineage>
        <taxon>Eukaryota</taxon>
        <taxon>Metazoa</taxon>
        <taxon>Ecdysozoa</taxon>
        <taxon>Nematoda</taxon>
        <taxon>Chromadorea</taxon>
        <taxon>Rhabditida</taxon>
        <taxon>Rhabditina</taxon>
        <taxon>Rhabditomorpha</taxon>
        <taxon>Rhabditoidea</taxon>
        <taxon>Rhabditidae</taxon>
        <taxon>Peloderinae</taxon>
        <taxon>Caenorhabditis</taxon>
    </lineage>
</organism>
<feature type="region of interest" description="Disordered" evidence="2">
    <location>
        <begin position="100"/>
        <end position="164"/>
    </location>
</feature>
<evidence type="ECO:0000313" key="4">
    <source>
        <dbReference type="Proteomes" id="UP000008068"/>
    </source>
</evidence>